<evidence type="ECO:0000313" key="4">
    <source>
        <dbReference type="Proteomes" id="UP000217083"/>
    </source>
</evidence>
<proteinExistence type="predicted"/>
<keyword evidence="2" id="KW-1133">Transmembrane helix</keyword>
<comment type="caution">
    <text evidence="3">The sequence shown here is derived from an EMBL/GenBank/DDBJ whole genome shotgun (WGS) entry which is preliminary data.</text>
</comment>
<dbReference type="AlphaFoldDB" id="A0A263BWT3"/>
<evidence type="ECO:0000313" key="3">
    <source>
        <dbReference type="EMBL" id="OZM58211.1"/>
    </source>
</evidence>
<organism evidence="3 4">
    <name type="scientific">Lottiidibacillus patelloidae</name>
    <dbReference type="NCBI Taxonomy" id="2670334"/>
    <lineage>
        <taxon>Bacteria</taxon>
        <taxon>Bacillati</taxon>
        <taxon>Bacillota</taxon>
        <taxon>Bacilli</taxon>
        <taxon>Bacillales</taxon>
        <taxon>Bacillaceae</taxon>
        <taxon>Lottiidibacillus</taxon>
    </lineage>
</organism>
<keyword evidence="2" id="KW-0812">Transmembrane</keyword>
<evidence type="ECO:0000256" key="1">
    <source>
        <dbReference type="SAM" id="Coils"/>
    </source>
</evidence>
<feature type="transmembrane region" description="Helical" evidence="2">
    <location>
        <begin position="31"/>
        <end position="54"/>
    </location>
</feature>
<feature type="coiled-coil region" evidence="1">
    <location>
        <begin position="95"/>
        <end position="148"/>
    </location>
</feature>
<sequence>MICDNCGHQMRARKRYCTACGIVLANQPNLLLLWSIPVITTFLLMMSTISYSYFEEYIVLDRVQKNIDYGEALALQGNFEEAKKTFIQVKIDQPYNELIEQNLELINEAINIEKSISLLMQNVSDGSEKNSTQKFSEIEKEITNLKSEPIRNYFLPKLQTLQVMIELQEIEARINDLNTMTDYAELLSNISYYKQDSAKAVKEMIEISFTNFVINEAQDAVFSKDYEKAKAIVEFALQYNYENEQLSRFMENSIQPYLNNE</sequence>
<gene>
    <name evidence="3" type="ORF">CIB95_01150</name>
</gene>
<keyword evidence="4" id="KW-1185">Reference proteome</keyword>
<accession>A0A263BWT3</accession>
<evidence type="ECO:0000256" key="2">
    <source>
        <dbReference type="SAM" id="Phobius"/>
    </source>
</evidence>
<dbReference type="EMBL" id="NPIA01000001">
    <property type="protein sequence ID" value="OZM58211.1"/>
    <property type="molecule type" value="Genomic_DNA"/>
</dbReference>
<evidence type="ECO:0008006" key="5">
    <source>
        <dbReference type="Google" id="ProtNLM"/>
    </source>
</evidence>
<name>A0A263BWT3_9BACI</name>
<dbReference type="Proteomes" id="UP000217083">
    <property type="component" value="Unassembled WGS sequence"/>
</dbReference>
<reference evidence="4" key="1">
    <citation type="submission" date="2017-08" db="EMBL/GenBank/DDBJ databases">
        <authorList>
            <person name="Huang Z."/>
        </authorList>
    </citation>
    <scope>NUCLEOTIDE SEQUENCE [LARGE SCALE GENOMIC DNA]</scope>
    <source>
        <strain evidence="4">SA5d-4</strain>
    </source>
</reference>
<keyword evidence="2" id="KW-0472">Membrane</keyword>
<reference evidence="3 4" key="2">
    <citation type="submission" date="2017-09" db="EMBL/GenBank/DDBJ databases">
        <title>Bacillus patelloidae sp. nov., isolated from the intestinal tract of a marine limpet.</title>
        <authorList>
            <person name="Liu R."/>
            <person name="Dong C."/>
            <person name="Shao Z."/>
        </authorList>
    </citation>
    <scope>NUCLEOTIDE SEQUENCE [LARGE SCALE GENOMIC DNA]</scope>
    <source>
        <strain evidence="3 4">SA5d-4</strain>
    </source>
</reference>
<protein>
    <recommendedName>
        <fullName evidence="5">Zinc ribbon domain-containing protein</fullName>
    </recommendedName>
</protein>
<keyword evidence="1" id="KW-0175">Coiled coil</keyword>